<gene>
    <name evidence="3" type="ORF">UFOPK3516_00812</name>
</gene>
<dbReference type="EMBL" id="CAFBMB010000050">
    <property type="protein sequence ID" value="CAB4898487.1"/>
    <property type="molecule type" value="Genomic_DNA"/>
</dbReference>
<dbReference type="Pfam" id="PF11241">
    <property type="entry name" value="DUF3043"/>
    <property type="match status" value="1"/>
</dbReference>
<evidence type="ECO:0000313" key="3">
    <source>
        <dbReference type="EMBL" id="CAB4898487.1"/>
    </source>
</evidence>
<proteinExistence type="predicted"/>
<feature type="region of interest" description="Disordered" evidence="1">
    <location>
        <begin position="1"/>
        <end position="78"/>
    </location>
</feature>
<feature type="transmembrane region" description="Helical" evidence="2">
    <location>
        <begin position="96"/>
        <end position="117"/>
    </location>
</feature>
<organism evidence="3">
    <name type="scientific">freshwater metagenome</name>
    <dbReference type="NCBI Taxonomy" id="449393"/>
    <lineage>
        <taxon>unclassified sequences</taxon>
        <taxon>metagenomes</taxon>
        <taxon>ecological metagenomes</taxon>
    </lineage>
</organism>
<feature type="compositionally biased region" description="Basic and acidic residues" evidence="1">
    <location>
        <begin position="61"/>
        <end position="78"/>
    </location>
</feature>
<evidence type="ECO:0000256" key="2">
    <source>
        <dbReference type="SAM" id="Phobius"/>
    </source>
</evidence>
<name>A0A6J7FSK4_9ZZZZ</name>
<keyword evidence="2" id="KW-0812">Transmembrane</keyword>
<sequence>MRKPLSKNSVEPTAESEANANAAGKGRATPTRKEREAANRRPLVPADRSEARRMNRSQMNEQREKARAGMASGDERYLPARDKGPQKRYVRDYVDARYSVGELTIPFMVLVILTSFVPALMEIGVIVMWAFLLIVIVDCAILSFILRKRLAEKFSTVERVTWYASMRAIQLRPMRMPKPTAKRRQYPS</sequence>
<accession>A0A6J7FSK4</accession>
<protein>
    <submittedName>
        <fullName evidence="3">Unannotated protein</fullName>
    </submittedName>
</protein>
<feature type="transmembrane region" description="Helical" evidence="2">
    <location>
        <begin position="123"/>
        <end position="146"/>
    </location>
</feature>
<dbReference type="AlphaFoldDB" id="A0A6J7FSK4"/>
<keyword evidence="2" id="KW-1133">Transmembrane helix</keyword>
<reference evidence="3" key="1">
    <citation type="submission" date="2020-05" db="EMBL/GenBank/DDBJ databases">
        <authorList>
            <person name="Chiriac C."/>
            <person name="Salcher M."/>
            <person name="Ghai R."/>
            <person name="Kavagutti S V."/>
        </authorList>
    </citation>
    <scope>NUCLEOTIDE SEQUENCE</scope>
</reference>
<evidence type="ECO:0000256" key="1">
    <source>
        <dbReference type="SAM" id="MobiDB-lite"/>
    </source>
</evidence>
<feature type="compositionally biased region" description="Polar residues" evidence="1">
    <location>
        <begin position="1"/>
        <end position="19"/>
    </location>
</feature>
<dbReference type="InterPro" id="IPR021403">
    <property type="entry name" value="DUF3043"/>
</dbReference>
<keyword evidence="2" id="KW-0472">Membrane</keyword>